<reference evidence="4 5" key="1">
    <citation type="journal article" date="2011" name="Proc. Natl. Acad. Sci. U.S.A.">
        <title>Evolutionary erosion of yeast sex chromosomes by mating-type switching accidents.</title>
        <authorList>
            <person name="Gordon J.L."/>
            <person name="Armisen D."/>
            <person name="Proux-Wera E."/>
            <person name="Oheigeartaigh S.S."/>
            <person name="Byrne K.P."/>
            <person name="Wolfe K.H."/>
        </authorList>
    </citation>
    <scope>NUCLEOTIDE SEQUENCE [LARGE SCALE GENOMIC DNA]</scope>
    <source>
        <strain evidence="5">ATCC 10662 / CBS 1146 / NBRC 0425 / NCYC 2629 / NRRL Y-866</strain>
    </source>
</reference>
<comment type="subunit">
    <text evidence="3">Component of the nuclear pore complex (NPC)-associated TREX-2 complex (transcription and export complex 2), composed of at least SUS1, SAC3, THP1, SEM1, and CDC31. TREX-2 contains 2 SUS1 chains. The TREX-2 complex interacts with the nucleoporin NUP1. Component of the 1.8 MDa SAGA transcription coactivator-HAT complex. SAGA is built of 5 distinct domains with specialized functions. Within the SAGA complex, SUS1, SGF11, SGF73 and UBP8 form an additional subcomplex of SAGA called the DUB module (deubiquitination module). Interacts directly with THP1, SAC3, SGF11, and with the RNA polymerase II.</text>
</comment>
<keyword evidence="3" id="KW-0805">Transcription regulation</keyword>
<dbReference type="PANTHER" id="PTHR12514">
    <property type="entry name" value="ENHANCER OF YELLOW 2 TRANSCRIPTION FACTOR"/>
    <property type="match status" value="1"/>
</dbReference>
<keyword evidence="2 3" id="KW-0811">Translocation</keyword>
<dbReference type="OrthoDB" id="6221744at2759"/>
<comment type="subcellular location">
    <subcellularLocation>
        <location evidence="3">Nucleus</location>
        <location evidence="3">Nucleoplasm</location>
    </subcellularLocation>
    <subcellularLocation>
        <location evidence="3">Cytoplasm</location>
        <location evidence="3">P-body</location>
    </subcellularLocation>
</comment>
<keyword evidence="5" id="KW-1185">Reference proteome</keyword>
<dbReference type="GO" id="GO:0003713">
    <property type="term" value="F:transcription coactivator activity"/>
    <property type="evidence" value="ECO:0007669"/>
    <property type="project" value="UniProtKB-UniRule"/>
</dbReference>
<keyword evidence="3" id="KW-0539">Nucleus</keyword>
<keyword evidence="3" id="KW-0509">mRNA transport</keyword>
<dbReference type="GO" id="GO:0071028">
    <property type="term" value="P:nuclear mRNA surveillance"/>
    <property type="evidence" value="ECO:0007669"/>
    <property type="project" value="EnsemblFungi"/>
</dbReference>
<dbReference type="GO" id="GO:0006325">
    <property type="term" value="P:chromatin organization"/>
    <property type="evidence" value="ECO:0007669"/>
    <property type="project" value="UniProtKB-KW"/>
</dbReference>
<dbReference type="GO" id="GO:0032880">
    <property type="term" value="P:regulation of protein localization"/>
    <property type="evidence" value="ECO:0007669"/>
    <property type="project" value="EnsemblFungi"/>
</dbReference>
<evidence type="ECO:0000256" key="1">
    <source>
        <dbReference type="ARBA" id="ARBA00022853"/>
    </source>
</evidence>
<gene>
    <name evidence="4" type="primary">TDEL0C05080</name>
    <name evidence="3" type="synonym">SUS1</name>
    <name evidence="4" type="ORF">TDEL_0C05080</name>
</gene>
<dbReference type="RefSeq" id="XP_003680608.1">
    <property type="nucleotide sequence ID" value="XM_003680560.1"/>
</dbReference>
<dbReference type="GO" id="GO:0070390">
    <property type="term" value="C:transcription export complex 2"/>
    <property type="evidence" value="ECO:0007669"/>
    <property type="project" value="UniProtKB-UniRule"/>
</dbReference>
<dbReference type="FunCoup" id="G8ZSA5">
    <property type="interactions" value="380"/>
</dbReference>
<dbReference type="GO" id="GO:0000124">
    <property type="term" value="C:SAGA complex"/>
    <property type="evidence" value="ECO:0007669"/>
    <property type="project" value="UniProtKB-UniRule"/>
</dbReference>
<evidence type="ECO:0000313" key="5">
    <source>
        <dbReference type="Proteomes" id="UP000005627"/>
    </source>
</evidence>
<dbReference type="GO" id="GO:0005654">
    <property type="term" value="C:nucleoplasm"/>
    <property type="evidence" value="ECO:0007669"/>
    <property type="project" value="UniProtKB-SubCell"/>
</dbReference>
<name>G8ZSA5_TORDE</name>
<dbReference type="GO" id="GO:0015031">
    <property type="term" value="P:protein transport"/>
    <property type="evidence" value="ECO:0007669"/>
    <property type="project" value="UniProtKB-KW"/>
</dbReference>
<dbReference type="GO" id="GO:0000973">
    <property type="term" value="P:post-transcriptional tethering of RNA polymerase II gene DNA at nuclear periphery"/>
    <property type="evidence" value="ECO:0007669"/>
    <property type="project" value="EnsemblFungi"/>
</dbReference>
<evidence type="ECO:0000256" key="2">
    <source>
        <dbReference type="ARBA" id="ARBA00023010"/>
    </source>
</evidence>
<dbReference type="GO" id="GO:0016973">
    <property type="term" value="P:poly(A)+ mRNA export from nucleus"/>
    <property type="evidence" value="ECO:0007669"/>
    <property type="project" value="EnsemblFungi"/>
</dbReference>
<dbReference type="Proteomes" id="UP000005627">
    <property type="component" value="Chromosome 3"/>
</dbReference>
<dbReference type="GO" id="GO:0045944">
    <property type="term" value="P:positive regulation of transcription by RNA polymerase II"/>
    <property type="evidence" value="ECO:0007669"/>
    <property type="project" value="EnsemblFungi"/>
</dbReference>
<sequence length="96" mass="10933">MSNDSSQLKAEIQRYLVETGNYEIISNKLNQVLLQDGWIDQVREMISSEIRSSNSTNFTRILSKVEPKALSMVSEPAKDEVLTQIVAFLDEIVEKE</sequence>
<dbReference type="GO" id="GO:0003682">
    <property type="term" value="F:chromatin binding"/>
    <property type="evidence" value="ECO:0007669"/>
    <property type="project" value="EnsemblFungi"/>
</dbReference>
<dbReference type="GO" id="GO:0046695">
    <property type="term" value="C:SLIK (SAGA-like) complex"/>
    <property type="evidence" value="ECO:0007669"/>
    <property type="project" value="EnsemblFungi"/>
</dbReference>
<dbReference type="eggNOG" id="ENOG502S9WJ">
    <property type="taxonomic scope" value="Eukaryota"/>
</dbReference>
<dbReference type="Pfam" id="PF10163">
    <property type="entry name" value="EnY2"/>
    <property type="match status" value="1"/>
</dbReference>
<dbReference type="AlphaFoldDB" id="G8ZSA5"/>
<dbReference type="GO" id="GO:0071819">
    <property type="term" value="C:DUBm complex"/>
    <property type="evidence" value="ECO:0007669"/>
    <property type="project" value="UniProtKB-UniRule"/>
</dbReference>
<dbReference type="HAMAP" id="MF_03046">
    <property type="entry name" value="ENY2_Sus1"/>
    <property type="match status" value="1"/>
</dbReference>
<dbReference type="InterPro" id="IPR038212">
    <property type="entry name" value="TF_EnY2_sf"/>
</dbReference>
<organism evidence="4 5">
    <name type="scientific">Torulaspora delbrueckii</name>
    <name type="common">Yeast</name>
    <name type="synonym">Candida colliculosa</name>
    <dbReference type="NCBI Taxonomy" id="4950"/>
    <lineage>
        <taxon>Eukaryota</taxon>
        <taxon>Fungi</taxon>
        <taxon>Dikarya</taxon>
        <taxon>Ascomycota</taxon>
        <taxon>Saccharomycotina</taxon>
        <taxon>Saccharomycetes</taxon>
        <taxon>Saccharomycetales</taxon>
        <taxon>Saccharomycetaceae</taxon>
        <taxon>Torulaspora</taxon>
    </lineage>
</organism>
<dbReference type="HOGENOM" id="CLU_134052_2_1_1"/>
<comment type="similarity">
    <text evidence="3">Belongs to the ENY2 family.</text>
</comment>
<keyword evidence="3" id="KW-0813">Transport</keyword>
<keyword evidence="3" id="KW-0963">Cytoplasm</keyword>
<dbReference type="GO" id="GO:0000932">
    <property type="term" value="C:P-body"/>
    <property type="evidence" value="ECO:0007669"/>
    <property type="project" value="UniProtKB-SubCell"/>
</dbReference>
<protein>
    <recommendedName>
        <fullName evidence="3">Transcription and mRNA export factor SUS1</fullName>
    </recommendedName>
</protein>
<keyword evidence="3" id="KW-0653">Protein transport</keyword>
<dbReference type="KEGG" id="tdl:TDEL_0C05080"/>
<dbReference type="GO" id="GO:0006368">
    <property type="term" value="P:transcription elongation by RNA polymerase II"/>
    <property type="evidence" value="ECO:0007669"/>
    <property type="project" value="UniProtKB-UniRule"/>
</dbReference>
<keyword evidence="1 3" id="KW-0156">Chromatin regulator</keyword>
<evidence type="ECO:0000256" key="3">
    <source>
        <dbReference type="HAMAP-Rule" id="MF_03046"/>
    </source>
</evidence>
<dbReference type="STRING" id="1076872.G8ZSA5"/>
<comment type="function">
    <text evidence="3">Involved in mRNA export coupled transcription activation by association with both the TREX-2 and the SAGA complexes. At the promoters, SAGA is required for recruitment of the basal transcription machinery. It influences RNA polymerase II transcriptional activity through different activities such as TBP interaction and promoter selectivity, interaction with transcription activators, and chromatin modification through histone acetylation and deubiquitination. Within the SAGA complex, participates to a subcomplex required for deubiquitination of H2B and for the maintenance of steady-state H3 methylation levels. The TREX-2 complex functions in docking export-competent ribonucleoprotein particles (mRNPs) to the nuclear entrance of the nuclear pore complex (nuclear basket). TREX-2 participates in mRNA export and accurate chromatin positioning in the nucleus by tethering genes to the nuclear periphery. May also be involved in cytoplasmic mRNA decay by interaction with components of P-bodies.</text>
</comment>
<dbReference type="EMBL" id="HE616744">
    <property type="protein sequence ID" value="CCE91397.1"/>
    <property type="molecule type" value="Genomic_DNA"/>
</dbReference>
<dbReference type="Gene3D" id="1.10.246.140">
    <property type="match status" value="1"/>
</dbReference>
<dbReference type="InParanoid" id="G8ZSA5"/>
<keyword evidence="3" id="KW-0804">Transcription</keyword>
<dbReference type="GO" id="GO:0008047">
    <property type="term" value="F:enzyme activator activity"/>
    <property type="evidence" value="ECO:0007669"/>
    <property type="project" value="EnsemblFungi"/>
</dbReference>
<proteinExistence type="inferred from homology"/>
<dbReference type="InterPro" id="IPR018783">
    <property type="entry name" value="TF_ENY2"/>
</dbReference>
<keyword evidence="3" id="KW-0010">Activator</keyword>
<dbReference type="GO" id="GO:0005643">
    <property type="term" value="C:nuclear pore"/>
    <property type="evidence" value="ECO:0007669"/>
    <property type="project" value="UniProtKB-UniRule"/>
</dbReference>
<dbReference type="GeneID" id="11500732"/>
<evidence type="ECO:0000313" key="4">
    <source>
        <dbReference type="EMBL" id="CCE91397.1"/>
    </source>
</evidence>
<accession>G8ZSA5</accession>